<accession>A0A1D3JC45</accession>
<keyword evidence="4" id="KW-1185">Reference proteome</keyword>
<feature type="transmembrane region" description="Helical" evidence="2">
    <location>
        <begin position="149"/>
        <end position="170"/>
    </location>
</feature>
<organism evidence="3 4">
    <name type="scientific">Plasmodium ovale</name>
    <name type="common">malaria parasite P. ovale</name>
    <dbReference type="NCBI Taxonomy" id="36330"/>
    <lineage>
        <taxon>Eukaryota</taxon>
        <taxon>Sar</taxon>
        <taxon>Alveolata</taxon>
        <taxon>Apicomplexa</taxon>
        <taxon>Aconoidasida</taxon>
        <taxon>Haemosporida</taxon>
        <taxon>Plasmodiidae</taxon>
        <taxon>Plasmodium</taxon>
        <taxon>Plasmodium (Plasmodium)</taxon>
    </lineage>
</organism>
<feature type="compositionally biased region" description="Basic residues" evidence="1">
    <location>
        <begin position="237"/>
        <end position="246"/>
    </location>
</feature>
<dbReference type="Proteomes" id="UP000242942">
    <property type="component" value="Unassembled WGS sequence"/>
</dbReference>
<dbReference type="VEuPathDB" id="PlasmoDB:PocGH01_00101300"/>
<proteinExistence type="predicted"/>
<dbReference type="AlphaFoldDB" id="A0A1D3JC45"/>
<evidence type="ECO:0000313" key="4">
    <source>
        <dbReference type="Proteomes" id="UP000242942"/>
    </source>
</evidence>
<protein>
    <submittedName>
        <fullName evidence="3">Uncharacterized protein</fullName>
    </submittedName>
</protein>
<dbReference type="EMBL" id="FLRI01000061">
    <property type="protein sequence ID" value="SBT83207.1"/>
    <property type="molecule type" value="Genomic_DNA"/>
</dbReference>
<keyword evidence="2" id="KW-0812">Transmembrane</keyword>
<gene>
    <name evidence="3" type="primary">PocGH01_00101300</name>
    <name evidence="3" type="ORF">POCGH01_00101300</name>
</gene>
<evidence type="ECO:0000256" key="1">
    <source>
        <dbReference type="SAM" id="MobiDB-lite"/>
    </source>
</evidence>
<reference evidence="3 4" key="1">
    <citation type="submission" date="2016-06" db="EMBL/GenBank/DDBJ databases">
        <authorList>
            <consortium name="Pathogen Informatics"/>
        </authorList>
    </citation>
    <scope>NUCLEOTIDE SEQUENCE [LARGE SCALE GENOMIC DNA]</scope>
    <source>
        <strain evidence="3">PocGH01</strain>
    </source>
</reference>
<keyword evidence="2" id="KW-1133">Transmembrane helix</keyword>
<dbReference type="OrthoDB" id="10448705at2759"/>
<name>A0A1D3JC45_PLAOA</name>
<keyword evidence="2" id="KW-0472">Membrane</keyword>
<sequence length="271" mass="30248">MKDNDKQLKQYLAIYKTPIPQPLNYRRNILYANNNNINTETTKELRRYNYNSIPGNILQHIFPLSLKTCYSNAMSKFSVLIGLYQFLILQLKCAGETSSSDGGNGQSDGAAGSAGQSDVTLLGNPMQFFKKRISCVFSGSDPKCIQMTFVLLSLVGTLLSVVGAIFSLLYRFCACFFCCRRSPRPGSTNHANNNNKQLELLQMQMQMQMQQQQMCNALMGTAMAKRGSARNGNKKGGNNKKNKKSSNRTNKPGNRNSKNKALHIGYHKSKE</sequence>
<evidence type="ECO:0000256" key="2">
    <source>
        <dbReference type="SAM" id="Phobius"/>
    </source>
</evidence>
<feature type="compositionally biased region" description="Basic residues" evidence="1">
    <location>
        <begin position="257"/>
        <end position="271"/>
    </location>
</feature>
<feature type="region of interest" description="Disordered" evidence="1">
    <location>
        <begin position="226"/>
        <end position="271"/>
    </location>
</feature>
<dbReference type="VEuPathDB" id="PlasmoDB:POWCR01_000141600"/>
<evidence type="ECO:0000313" key="3">
    <source>
        <dbReference type="EMBL" id="SBT83207.1"/>
    </source>
</evidence>